<keyword evidence="4" id="KW-0819">tRNA processing</keyword>
<evidence type="ECO:0000256" key="4">
    <source>
        <dbReference type="ARBA" id="ARBA00022694"/>
    </source>
</evidence>
<dbReference type="InterPro" id="IPR036322">
    <property type="entry name" value="WD40_repeat_dom_sf"/>
</dbReference>
<evidence type="ECO:0000256" key="1">
    <source>
        <dbReference type="ARBA" id="ARBA00004496"/>
    </source>
</evidence>
<accession>A0A074YJA5</accession>
<evidence type="ECO:0000313" key="9">
    <source>
        <dbReference type="Proteomes" id="UP000030706"/>
    </source>
</evidence>
<sequence>MIKHELHRVPVTALAFSKDYLFAGEGPVLRIHQRHDNNLLETVKIFASQAIHGIAIYYDGIVVWGGRLVALYTFTSDGTSTLEFVSSLEATDWILDIAISPELSGNKRKAALITAHNALLLLDLGDSNTGLQELTSNSKCILYSAHVHWTDDEHILIASGTVFGDIILWSCFLQTHGAPSSVLHHVLIGHEGSIFGVQIFEVPTDQVHEGREGPSRLLASCSDDRTVRVWDISYLPETATDPQAAADLTSARETGFGANVADVLPGNASGGKCIAKAWGHASRIWGVKFIPSPTSSTISYVVSFGEDTTHQFWSLKETAPDEFSLTHHGGSCLHSGKNIWSWAIHQISPEHVVVASGGADGSVAIEPKSVPFTNQFDHTQSWSIQDLGSLCPEQSTSGRPDMLRSYAFLGKTDLLVTTNAGNILLLTQDEQRQPVTEWICNEPKLRGYSVVTSIPTLSIAFLAGMDGSVMLYDGSEIKQLVKSTRKTAALFAQDLTSLNTAHHQVGLLIANVEAKTALFSRFDLSGSEDSPRTTENLLTWRLTLPKGFVTTSFLTINLDSEGSMMLVVGSRSGSISIFLIKEGGIIEDDITHHCLLDRAHGTDSVTDLAWFAEPGSTSNGGHIFSVGKDGTYAIHRLSRSDSSIGLRLISQTTLPLGTNIEGLYIDGITGHLLVWGFHSRRFIVFDATDETEIMSIDCGGANRIWKFEPESGLQGGHFVWTQASQLCLFSQIQQPTKVLNKGNHGREIKSVAVAPKNPINVGILFATGSEDTDIKLFTYQNEGKVPHFHCLKTLRKHNTGIRQLEWSSDGHYLFSSGGFEEFFVWRVETAPLVELGVVCESVYPTESDLPDLRIMSFSCVEEGDNFIITMVRSDSTLRMYRYSPGQENHWSILMVGNYLTSCLTQCLHIQRDNGAQSLITAGTDGHVAFFSLEADSTFATPEPSALRWSSRSIIHQNTIHSMRLHWFDNRTCLLLTGGDDNAVAFSICAWHPAQCTPQVSTVIIPRAHAAAVTGVEILASSTANLLTVATTSIDQRLKLWEVQYDSSLPVVDGLSIKRRGTYSTAVADVSDLAALDSSSLIVCGVGMDVWIHSG</sequence>
<feature type="repeat" description="WD" evidence="7">
    <location>
        <begin position="794"/>
        <end position="835"/>
    </location>
</feature>
<dbReference type="Proteomes" id="UP000030706">
    <property type="component" value="Unassembled WGS sequence"/>
</dbReference>
<evidence type="ECO:0000256" key="3">
    <source>
        <dbReference type="ARBA" id="ARBA00022574"/>
    </source>
</evidence>
<dbReference type="PANTHER" id="PTHR14344">
    <property type="entry name" value="WD REPEAT PROTEIN"/>
    <property type="match status" value="1"/>
</dbReference>
<protein>
    <submittedName>
        <fullName evidence="8">WD40 repeat-like protein</fullName>
    </submittedName>
</protein>
<name>A0A074YJA5_AURPU</name>
<dbReference type="PANTHER" id="PTHR14344:SF3">
    <property type="entry name" value="WD REPEAT-CONTAINING PROTEIN 6"/>
    <property type="match status" value="1"/>
</dbReference>
<gene>
    <name evidence="8" type="ORF">M438DRAFT_363126</name>
</gene>
<keyword evidence="9" id="KW-1185">Reference proteome</keyword>
<dbReference type="EMBL" id="KL584977">
    <property type="protein sequence ID" value="KEQ86991.1"/>
    <property type="molecule type" value="Genomic_DNA"/>
</dbReference>
<keyword evidence="2" id="KW-0963">Cytoplasm</keyword>
<dbReference type="GO" id="GO:0030488">
    <property type="term" value="P:tRNA methylation"/>
    <property type="evidence" value="ECO:0007669"/>
    <property type="project" value="TreeGrafter"/>
</dbReference>
<organism evidence="8 9">
    <name type="scientific">Aureobasidium pullulans EXF-150</name>
    <dbReference type="NCBI Taxonomy" id="1043002"/>
    <lineage>
        <taxon>Eukaryota</taxon>
        <taxon>Fungi</taxon>
        <taxon>Dikarya</taxon>
        <taxon>Ascomycota</taxon>
        <taxon>Pezizomycotina</taxon>
        <taxon>Dothideomycetes</taxon>
        <taxon>Dothideomycetidae</taxon>
        <taxon>Dothideales</taxon>
        <taxon>Saccotheciaceae</taxon>
        <taxon>Aureobasidium</taxon>
    </lineage>
</organism>
<dbReference type="OrthoDB" id="5594999at2759"/>
<dbReference type="Gene3D" id="2.130.10.10">
    <property type="entry name" value="YVTN repeat-like/Quinoprotein amine dehydrogenase"/>
    <property type="match status" value="4"/>
</dbReference>
<dbReference type="SUPFAM" id="SSF50978">
    <property type="entry name" value="WD40 repeat-like"/>
    <property type="match status" value="4"/>
</dbReference>
<dbReference type="InterPro" id="IPR051973">
    <property type="entry name" value="tRNA_Anticodon_Mtase-Reg"/>
</dbReference>
<evidence type="ECO:0000313" key="8">
    <source>
        <dbReference type="EMBL" id="KEQ86991.1"/>
    </source>
</evidence>
<dbReference type="InterPro" id="IPR015943">
    <property type="entry name" value="WD40/YVTN_repeat-like_dom_sf"/>
</dbReference>
<keyword evidence="3 7" id="KW-0853">WD repeat</keyword>
<keyword evidence="5" id="KW-0677">Repeat</keyword>
<dbReference type="RefSeq" id="XP_029763178.1">
    <property type="nucleotide sequence ID" value="XM_029907631.1"/>
</dbReference>
<feature type="repeat" description="WD" evidence="7">
    <location>
        <begin position="215"/>
        <end position="240"/>
    </location>
</feature>
<dbReference type="GeneID" id="40749937"/>
<comment type="subcellular location">
    <subcellularLocation>
        <location evidence="1">Cytoplasm</location>
    </subcellularLocation>
</comment>
<evidence type="ECO:0000256" key="6">
    <source>
        <dbReference type="ARBA" id="ARBA00038255"/>
    </source>
</evidence>
<dbReference type="AlphaFoldDB" id="A0A074YJA5"/>
<evidence type="ECO:0000256" key="2">
    <source>
        <dbReference type="ARBA" id="ARBA00022490"/>
    </source>
</evidence>
<dbReference type="InterPro" id="IPR001680">
    <property type="entry name" value="WD40_rpt"/>
</dbReference>
<proteinExistence type="inferred from homology"/>
<evidence type="ECO:0000256" key="5">
    <source>
        <dbReference type="ARBA" id="ARBA00022737"/>
    </source>
</evidence>
<dbReference type="SMART" id="SM00320">
    <property type="entry name" value="WD40"/>
    <property type="match status" value="8"/>
</dbReference>
<dbReference type="STRING" id="1043002.A0A074YJA5"/>
<evidence type="ECO:0000256" key="7">
    <source>
        <dbReference type="PROSITE-ProRule" id="PRU00221"/>
    </source>
</evidence>
<dbReference type="HOGENOM" id="CLU_002615_1_0_1"/>
<dbReference type="Pfam" id="PF00400">
    <property type="entry name" value="WD40"/>
    <property type="match status" value="2"/>
</dbReference>
<dbReference type="PROSITE" id="PS50082">
    <property type="entry name" value="WD_REPEATS_2"/>
    <property type="match status" value="2"/>
</dbReference>
<dbReference type="GO" id="GO:0005737">
    <property type="term" value="C:cytoplasm"/>
    <property type="evidence" value="ECO:0007669"/>
    <property type="project" value="UniProtKB-SubCell"/>
</dbReference>
<reference evidence="8 9" key="1">
    <citation type="journal article" date="2014" name="BMC Genomics">
        <title>Genome sequencing of four Aureobasidium pullulans varieties: biotechnological potential, stress tolerance, and description of new species.</title>
        <authorList>
            <person name="Gostin Ar C."/>
            <person name="Ohm R.A."/>
            <person name="Kogej T."/>
            <person name="Sonjak S."/>
            <person name="Turk M."/>
            <person name="Zajc J."/>
            <person name="Zalar P."/>
            <person name="Grube M."/>
            <person name="Sun H."/>
            <person name="Han J."/>
            <person name="Sharma A."/>
            <person name="Chiniquy J."/>
            <person name="Ngan C.Y."/>
            <person name="Lipzen A."/>
            <person name="Barry K."/>
            <person name="Grigoriev I.V."/>
            <person name="Gunde-Cimerman N."/>
        </authorList>
    </citation>
    <scope>NUCLEOTIDE SEQUENCE [LARGE SCALE GENOMIC DNA]</scope>
    <source>
        <strain evidence="8 9">EXF-150</strain>
    </source>
</reference>
<comment type="similarity">
    <text evidence="6">Belongs to the WD repeat WDR6 family.</text>
</comment>